<dbReference type="InterPro" id="IPR036705">
    <property type="entry name" value="Ribosyl_crysJ1_sf"/>
</dbReference>
<evidence type="ECO:0000313" key="3">
    <source>
        <dbReference type="Proteomes" id="UP000266906"/>
    </source>
</evidence>
<sequence length="331" mass="35747">MRRATGAMLGLAIGDALGKRTEFLNLDEIGLLSPDWRRLPLPKKAQVTDDTQMTLALARALRAALAEGPLVPLRLELPLREEFVDWWRSPDNDRAPGMTCLRSCSRLSTGGPWQAASDLGSKGCGANMRVAPLGLVRELTDHQVSGASQLQSGLTHGHPTALAASELTAFTVRWLAQGADPAELPARLRAHAREQRTRYDGFWLGDLSARDHFGSPEEFIARGWDECLLALDRLDAALAAADPEADPCERTGGGWVAEEAFAGALLCFLLFPDDPVAAVRRAAVSSGDSDSLACLAGAFAGAHRGADAWPADWTDRIEYREDLLSFGAHWD</sequence>
<dbReference type="SUPFAM" id="SSF101478">
    <property type="entry name" value="ADP-ribosylglycohydrolase"/>
    <property type="match status" value="1"/>
</dbReference>
<feature type="binding site" evidence="1">
    <location>
        <position position="50"/>
    </location>
    <ligand>
        <name>Mg(2+)</name>
        <dbReference type="ChEBI" id="CHEBI:18420"/>
        <label>1</label>
    </ligand>
</feature>
<dbReference type="GO" id="GO:0046872">
    <property type="term" value="F:metal ion binding"/>
    <property type="evidence" value="ECO:0007669"/>
    <property type="project" value="UniProtKB-KW"/>
</dbReference>
<dbReference type="PANTHER" id="PTHR16222:SF12">
    <property type="entry name" value="ADP-RIBOSYLGLYCOHYDROLASE-RELATED"/>
    <property type="match status" value="1"/>
</dbReference>
<accession>A0A3N4RLB5</accession>
<dbReference type="Gene3D" id="1.10.4080.10">
    <property type="entry name" value="ADP-ribosylation/Crystallin J1"/>
    <property type="match status" value="1"/>
</dbReference>
<dbReference type="InterPro" id="IPR050792">
    <property type="entry name" value="ADP-ribosylglycohydrolase"/>
</dbReference>
<evidence type="ECO:0000313" key="2">
    <source>
        <dbReference type="EMBL" id="RPE34222.1"/>
    </source>
</evidence>
<dbReference type="RefSeq" id="WP_162871574.1">
    <property type="nucleotide sequence ID" value="NZ_RKQG01000001.1"/>
</dbReference>
<feature type="binding site" evidence="1">
    <location>
        <position position="48"/>
    </location>
    <ligand>
        <name>Mg(2+)</name>
        <dbReference type="ChEBI" id="CHEBI:18420"/>
        <label>1</label>
    </ligand>
</feature>
<comment type="cofactor">
    <cofactor evidence="1">
        <name>Mg(2+)</name>
        <dbReference type="ChEBI" id="CHEBI:18420"/>
    </cofactor>
    <text evidence="1">Binds 2 magnesium ions per subunit.</text>
</comment>
<keyword evidence="1" id="KW-0460">Magnesium</keyword>
<feature type="binding site" evidence="1">
    <location>
        <position position="49"/>
    </location>
    <ligand>
        <name>Mg(2+)</name>
        <dbReference type="ChEBI" id="CHEBI:18420"/>
        <label>1</label>
    </ligand>
</feature>
<feature type="binding site" evidence="1">
    <location>
        <position position="291"/>
    </location>
    <ligand>
        <name>Mg(2+)</name>
        <dbReference type="ChEBI" id="CHEBI:18420"/>
        <label>1</label>
    </ligand>
</feature>
<gene>
    <name evidence="2" type="ORF">EDD38_2537</name>
</gene>
<keyword evidence="1" id="KW-0479">Metal-binding</keyword>
<evidence type="ECO:0000256" key="1">
    <source>
        <dbReference type="PIRSR" id="PIRSR605502-1"/>
    </source>
</evidence>
<protein>
    <submittedName>
        <fullName evidence="2">ADP-ribosylglycohydrolase</fullName>
    </submittedName>
</protein>
<dbReference type="PANTHER" id="PTHR16222">
    <property type="entry name" value="ADP-RIBOSYLGLYCOHYDROLASE"/>
    <property type="match status" value="1"/>
</dbReference>
<dbReference type="Proteomes" id="UP000266906">
    <property type="component" value="Unassembled WGS sequence"/>
</dbReference>
<feature type="binding site" evidence="1">
    <location>
        <position position="288"/>
    </location>
    <ligand>
        <name>Mg(2+)</name>
        <dbReference type="ChEBI" id="CHEBI:18420"/>
        <label>1</label>
    </ligand>
</feature>
<organism evidence="2 3">
    <name type="scientific">Kitasatospora cineracea</name>
    <dbReference type="NCBI Taxonomy" id="88074"/>
    <lineage>
        <taxon>Bacteria</taxon>
        <taxon>Bacillati</taxon>
        <taxon>Actinomycetota</taxon>
        <taxon>Actinomycetes</taxon>
        <taxon>Kitasatosporales</taxon>
        <taxon>Streptomycetaceae</taxon>
        <taxon>Kitasatospora</taxon>
    </lineage>
</organism>
<comment type="caution">
    <text evidence="2">The sequence shown here is derived from an EMBL/GenBank/DDBJ whole genome shotgun (WGS) entry which is preliminary data.</text>
</comment>
<keyword evidence="3" id="KW-1185">Reference proteome</keyword>
<dbReference type="AlphaFoldDB" id="A0A3N4RLB5"/>
<name>A0A3N4RLB5_9ACTN</name>
<proteinExistence type="predicted"/>
<feature type="binding site" evidence="1">
    <location>
        <position position="290"/>
    </location>
    <ligand>
        <name>Mg(2+)</name>
        <dbReference type="ChEBI" id="CHEBI:18420"/>
        <label>1</label>
    </ligand>
</feature>
<reference evidence="2 3" key="1">
    <citation type="submission" date="2018-11" db="EMBL/GenBank/DDBJ databases">
        <title>Sequencing the genomes of 1000 actinobacteria strains.</title>
        <authorList>
            <person name="Klenk H.-P."/>
        </authorList>
    </citation>
    <scope>NUCLEOTIDE SEQUENCE [LARGE SCALE GENOMIC DNA]</scope>
    <source>
        <strain evidence="2 3">DSM 44781</strain>
    </source>
</reference>
<dbReference type="InterPro" id="IPR005502">
    <property type="entry name" value="Ribosyl_crysJ1"/>
</dbReference>
<dbReference type="EMBL" id="RKQG01000001">
    <property type="protein sequence ID" value="RPE34222.1"/>
    <property type="molecule type" value="Genomic_DNA"/>
</dbReference>
<dbReference type="Pfam" id="PF03747">
    <property type="entry name" value="ADP_ribosyl_GH"/>
    <property type="match status" value="1"/>
</dbReference>